<feature type="non-terminal residue" evidence="1">
    <location>
        <position position="38"/>
    </location>
</feature>
<comment type="caution">
    <text evidence="1">The sequence shown here is derived from an EMBL/GenBank/DDBJ whole genome shotgun (WGS) entry which is preliminary data.</text>
</comment>
<feature type="non-terminal residue" evidence="1">
    <location>
        <position position="1"/>
    </location>
</feature>
<dbReference type="EMBL" id="BARV01046031">
    <property type="protein sequence ID" value="GAI62471.1"/>
    <property type="molecule type" value="Genomic_DNA"/>
</dbReference>
<protein>
    <submittedName>
        <fullName evidence="1">Uncharacterized protein</fullName>
    </submittedName>
</protein>
<sequence>VITVNKYGIDTRPSGTNYIYFILVTDVSRLRSVYPGSV</sequence>
<name>X1R635_9ZZZZ</name>
<organism evidence="1">
    <name type="scientific">marine sediment metagenome</name>
    <dbReference type="NCBI Taxonomy" id="412755"/>
    <lineage>
        <taxon>unclassified sequences</taxon>
        <taxon>metagenomes</taxon>
        <taxon>ecological metagenomes</taxon>
    </lineage>
</organism>
<dbReference type="AlphaFoldDB" id="X1R635"/>
<accession>X1R635</accession>
<proteinExistence type="predicted"/>
<gene>
    <name evidence="1" type="ORF">S06H3_66984</name>
</gene>
<reference evidence="1" key="1">
    <citation type="journal article" date="2014" name="Front. Microbiol.">
        <title>High frequency of phylogenetically diverse reductive dehalogenase-homologous genes in deep subseafloor sedimentary metagenomes.</title>
        <authorList>
            <person name="Kawai M."/>
            <person name="Futagami T."/>
            <person name="Toyoda A."/>
            <person name="Takaki Y."/>
            <person name="Nishi S."/>
            <person name="Hori S."/>
            <person name="Arai W."/>
            <person name="Tsubouchi T."/>
            <person name="Morono Y."/>
            <person name="Uchiyama I."/>
            <person name="Ito T."/>
            <person name="Fujiyama A."/>
            <person name="Inagaki F."/>
            <person name="Takami H."/>
        </authorList>
    </citation>
    <scope>NUCLEOTIDE SEQUENCE</scope>
    <source>
        <strain evidence="1">Expedition CK06-06</strain>
    </source>
</reference>
<evidence type="ECO:0000313" key="1">
    <source>
        <dbReference type="EMBL" id="GAI62471.1"/>
    </source>
</evidence>